<evidence type="ECO:0000313" key="5">
    <source>
        <dbReference type="Proteomes" id="UP000001491"/>
    </source>
</evidence>
<evidence type="ECO:0000256" key="1">
    <source>
        <dbReference type="ARBA" id="ARBA00023067"/>
    </source>
</evidence>
<keyword evidence="5" id="KW-1185">Reference proteome</keyword>
<dbReference type="GO" id="GO:0030527">
    <property type="term" value="F:structural constituent of chromatin"/>
    <property type="evidence" value="ECO:0007669"/>
    <property type="project" value="InterPro"/>
</dbReference>
<dbReference type="InterPro" id="IPR000119">
    <property type="entry name" value="Hist_DNA-bd"/>
</dbReference>
<reference evidence="5" key="1">
    <citation type="journal article" date="2009" name="BMC Bioinformatics">
        <title>The Mycoplasma conjunctivae genome sequencing, annotation and analysis.</title>
        <authorList>
            <person name="Calderon-Copete S.P."/>
            <person name="Wigger G."/>
            <person name="Wunderlin C."/>
            <person name="Schmidheini T."/>
            <person name="Frey J."/>
            <person name="Quail M.A."/>
            <person name="Falquet L."/>
        </authorList>
    </citation>
    <scope>NUCLEOTIDE SEQUENCE [LARGE SCALE GENOMIC DNA]</scope>
    <source>
        <strain evidence="5">ATCC 25834 / NCTC 10147 / HRC/581</strain>
    </source>
</reference>
<dbReference type="PANTHER" id="PTHR33175">
    <property type="entry name" value="DNA-BINDING PROTEIN HU"/>
    <property type="match status" value="1"/>
</dbReference>
<dbReference type="Pfam" id="PF00216">
    <property type="entry name" value="Bac_DNA_binding"/>
    <property type="match status" value="1"/>
</dbReference>
<evidence type="ECO:0000313" key="4">
    <source>
        <dbReference type="EMBL" id="CAT04924.1"/>
    </source>
</evidence>
<dbReference type="SMART" id="SM00411">
    <property type="entry name" value="BHL"/>
    <property type="match status" value="1"/>
</dbReference>
<dbReference type="GO" id="GO:0030261">
    <property type="term" value="P:chromosome condensation"/>
    <property type="evidence" value="ECO:0007669"/>
    <property type="project" value="UniProtKB-KW"/>
</dbReference>
<dbReference type="EMBL" id="FM864216">
    <property type="protein sequence ID" value="CAT04924.1"/>
    <property type="molecule type" value="Genomic_DNA"/>
</dbReference>
<dbReference type="CDD" id="cd13832">
    <property type="entry name" value="IHF"/>
    <property type="match status" value="1"/>
</dbReference>
<dbReference type="eggNOG" id="COG0776">
    <property type="taxonomic scope" value="Bacteria"/>
</dbReference>
<dbReference type="InterPro" id="IPR010992">
    <property type="entry name" value="IHF-like_DNA-bd_dom_sf"/>
</dbReference>
<comment type="similarity">
    <text evidence="3">Belongs to the bacterial histone-like protein family.</text>
</comment>
<dbReference type="Proteomes" id="UP000001491">
    <property type="component" value="Chromosome"/>
</dbReference>
<dbReference type="Gene3D" id="4.10.520.10">
    <property type="entry name" value="IHF-like DNA-binding proteins"/>
    <property type="match status" value="1"/>
</dbReference>
<proteinExistence type="inferred from homology"/>
<organism evidence="4 5">
    <name type="scientific">Mesomycoplasma conjunctivae (strain ATCC 25834 / NCTC 10147 / HRC/581)</name>
    <name type="common">Mycoplasma conjunctivae</name>
    <dbReference type="NCBI Taxonomy" id="572263"/>
    <lineage>
        <taxon>Bacteria</taxon>
        <taxon>Bacillati</taxon>
        <taxon>Mycoplasmatota</taxon>
        <taxon>Mycoplasmoidales</taxon>
        <taxon>Metamycoplasmataceae</taxon>
        <taxon>Mesomycoplasma</taxon>
    </lineage>
</organism>
<keyword evidence="1" id="KW-0226">DNA condensation</keyword>
<name>C5J632_MESCH</name>
<gene>
    <name evidence="4" type="primary">himA</name>
    <name evidence="4" type="ordered locus">MCJ_002330</name>
</gene>
<dbReference type="SUPFAM" id="SSF47729">
    <property type="entry name" value="IHF-like DNA-binding proteins"/>
    <property type="match status" value="1"/>
</dbReference>
<sequence length="90" mass="10177">MNKKELIEIISAKTEMSQKNVEIILSSFFEEVAHVMKKQDKLVINSFGTFQGIYKEASVSINPLTKSEIRTPAKTVAKFKPSKNLKEFVA</sequence>
<dbReference type="PANTHER" id="PTHR33175:SF3">
    <property type="entry name" value="DNA-BINDING PROTEIN HU-BETA"/>
    <property type="match status" value="1"/>
</dbReference>
<dbReference type="GO" id="GO:0003677">
    <property type="term" value="F:DNA binding"/>
    <property type="evidence" value="ECO:0007669"/>
    <property type="project" value="UniProtKB-KW"/>
</dbReference>
<dbReference type="HOGENOM" id="CLU_105066_3_3_14"/>
<protein>
    <submittedName>
        <fullName evidence="4">Bacterial nucleoid DNA-binding protein</fullName>
    </submittedName>
</protein>
<dbReference type="KEGG" id="mco:MCJ_002330"/>
<keyword evidence="2 4" id="KW-0238">DNA-binding</keyword>
<evidence type="ECO:0000256" key="3">
    <source>
        <dbReference type="RuleBase" id="RU003939"/>
    </source>
</evidence>
<accession>C5J632</accession>
<evidence type="ECO:0000256" key="2">
    <source>
        <dbReference type="ARBA" id="ARBA00023125"/>
    </source>
</evidence>
<dbReference type="AlphaFoldDB" id="C5J632"/>